<evidence type="ECO:0000256" key="3">
    <source>
        <dbReference type="ARBA" id="ARBA00022729"/>
    </source>
</evidence>
<keyword evidence="4" id="KW-0281">Fimbrium</keyword>
<evidence type="ECO:0000313" key="8">
    <source>
        <dbReference type="Proteomes" id="UP000246744"/>
    </source>
</evidence>
<feature type="chain" id="PRO_5016359070" evidence="5">
    <location>
        <begin position="30"/>
        <end position="357"/>
    </location>
</feature>
<comment type="similarity">
    <text evidence="2">Belongs to the fimbrial protein family.</text>
</comment>
<dbReference type="GO" id="GO:0043709">
    <property type="term" value="P:cell adhesion involved in single-species biofilm formation"/>
    <property type="evidence" value="ECO:0007669"/>
    <property type="project" value="TreeGrafter"/>
</dbReference>
<dbReference type="SUPFAM" id="SSF49401">
    <property type="entry name" value="Bacterial adhesins"/>
    <property type="match status" value="1"/>
</dbReference>
<reference evidence="7 8" key="1">
    <citation type="submission" date="2018-05" db="EMBL/GenBank/DDBJ databases">
        <title>Genomic Encyclopedia of Type Strains, Phase IV (KMG-IV): sequencing the most valuable type-strain genomes for metagenomic binning, comparative biology and taxonomic classification.</title>
        <authorList>
            <person name="Goeker M."/>
        </authorList>
    </citation>
    <scope>NUCLEOTIDE SEQUENCE [LARGE SCALE GENOMIC DNA]</scope>
    <source>
        <strain evidence="7 8">DSM 19579</strain>
    </source>
</reference>
<dbReference type="InterPro" id="IPR008966">
    <property type="entry name" value="Adhesion_dom_sf"/>
</dbReference>
<proteinExistence type="inferred from homology"/>
<sequence>MQDCFMALKKMMKYFGVILLLSLSKPVLAETSETISCVPGASGFIGNQSVDLSPLFIGRSQVTATFNTNWSATVSCTGEVKNRTLLFFSAFEEPVYIKFTDSTSADTFWVKVTAVPLTSKTSVSTSGSSFSMTNYQTAMALTAELTTAPGDGVDIITADNNTANIYLGATTPLTSMTADDVREFALTNPAALSRFLFGGVQKVALSYNPSTMTCNVPNQNITLPAIGLNALKTGSSSGKSNIEIPFNCSSDSGNAEYNIHAWLASNDIVDSANKVIRNEESTSKGIGISLQTQAGEDVVFSTSTDAENATDIFSVAKGENLSTRNHVSLAAYYSVYDNSQVSPGTVTATASVVLSYD</sequence>
<keyword evidence="3 5" id="KW-0732">Signal</keyword>
<dbReference type="PANTHER" id="PTHR33420:SF3">
    <property type="entry name" value="FIMBRIAL SUBUNIT ELFA"/>
    <property type="match status" value="1"/>
</dbReference>
<dbReference type="GO" id="GO:0009289">
    <property type="term" value="C:pilus"/>
    <property type="evidence" value="ECO:0007669"/>
    <property type="project" value="UniProtKB-SubCell"/>
</dbReference>
<dbReference type="InterPro" id="IPR050263">
    <property type="entry name" value="Bact_Fimbrial_Adh_Pro"/>
</dbReference>
<evidence type="ECO:0000256" key="1">
    <source>
        <dbReference type="ARBA" id="ARBA00004561"/>
    </source>
</evidence>
<keyword evidence="8" id="KW-1185">Reference proteome</keyword>
<evidence type="ECO:0000256" key="4">
    <source>
        <dbReference type="ARBA" id="ARBA00023263"/>
    </source>
</evidence>
<dbReference type="InterPro" id="IPR036937">
    <property type="entry name" value="Adhesion_dom_fimbrial_sf"/>
</dbReference>
<feature type="signal peptide" evidence="5">
    <location>
        <begin position="1"/>
        <end position="29"/>
    </location>
</feature>
<comment type="caution">
    <text evidence="7">The sequence shown here is derived from an EMBL/GenBank/DDBJ whole genome shotgun (WGS) entry which is preliminary data.</text>
</comment>
<dbReference type="EMBL" id="QGTS01000002">
    <property type="protein sequence ID" value="PWW11561.1"/>
    <property type="molecule type" value="Genomic_DNA"/>
</dbReference>
<evidence type="ECO:0000256" key="5">
    <source>
        <dbReference type="SAM" id="SignalP"/>
    </source>
</evidence>
<evidence type="ECO:0000256" key="2">
    <source>
        <dbReference type="ARBA" id="ARBA00006671"/>
    </source>
</evidence>
<evidence type="ECO:0000313" key="7">
    <source>
        <dbReference type="EMBL" id="PWW11561.1"/>
    </source>
</evidence>
<dbReference type="AlphaFoldDB" id="A0A317Q875"/>
<comment type="subcellular location">
    <subcellularLocation>
        <location evidence="1">Fimbrium</location>
    </subcellularLocation>
</comment>
<gene>
    <name evidence="7" type="ORF">DES37_102167</name>
</gene>
<name>A0A317Q875_9ENTR</name>
<dbReference type="PANTHER" id="PTHR33420">
    <property type="entry name" value="FIMBRIAL SUBUNIT ELFA-RELATED"/>
    <property type="match status" value="1"/>
</dbReference>
<evidence type="ECO:0000259" key="6">
    <source>
        <dbReference type="Pfam" id="PF00419"/>
    </source>
</evidence>
<dbReference type="Pfam" id="PF00419">
    <property type="entry name" value="Fimbrial"/>
    <property type="match status" value="1"/>
</dbReference>
<dbReference type="Gene3D" id="2.60.40.1090">
    <property type="entry name" value="Fimbrial-type adhesion domain"/>
    <property type="match status" value="1"/>
</dbReference>
<dbReference type="Proteomes" id="UP000246744">
    <property type="component" value="Unassembled WGS sequence"/>
</dbReference>
<feature type="domain" description="Fimbrial-type adhesion" evidence="6">
    <location>
        <begin position="213"/>
        <end position="357"/>
    </location>
</feature>
<accession>A0A317Q875</accession>
<organism evidence="7 8">
    <name type="scientific">Mangrovibacter plantisponsor</name>
    <dbReference type="NCBI Taxonomy" id="451513"/>
    <lineage>
        <taxon>Bacteria</taxon>
        <taxon>Pseudomonadati</taxon>
        <taxon>Pseudomonadota</taxon>
        <taxon>Gammaproteobacteria</taxon>
        <taxon>Enterobacterales</taxon>
        <taxon>Enterobacteriaceae</taxon>
        <taxon>Mangrovibacter</taxon>
    </lineage>
</organism>
<protein>
    <submittedName>
        <fullName evidence="7">Fimbrial protein</fullName>
    </submittedName>
</protein>
<dbReference type="InterPro" id="IPR000259">
    <property type="entry name" value="Adhesion_dom_fimbrial"/>
</dbReference>